<feature type="active site" evidence="4">
    <location>
        <position position="287"/>
    </location>
</feature>
<evidence type="ECO:0000256" key="1">
    <source>
        <dbReference type="ARBA" id="ARBA00009545"/>
    </source>
</evidence>
<feature type="active site" evidence="4">
    <location>
        <position position="269"/>
    </location>
</feature>
<evidence type="ECO:0000256" key="4">
    <source>
        <dbReference type="PIRSR" id="PIRSR607724-1"/>
    </source>
</evidence>
<comment type="similarity">
    <text evidence="1">Belongs to the poly(ADP-ribose) glycohydrolase family.</text>
</comment>
<evidence type="ECO:0000256" key="3">
    <source>
        <dbReference type="ARBA" id="ARBA00022801"/>
    </source>
</evidence>
<feature type="domain" description="PARG catalytic Macro" evidence="6">
    <location>
        <begin position="240"/>
        <end position="492"/>
    </location>
</feature>
<dbReference type="InterPro" id="IPR048362">
    <property type="entry name" value="PARG_helical"/>
</dbReference>
<dbReference type="Pfam" id="PF05028">
    <property type="entry name" value="PARG_cat_C"/>
    <property type="match status" value="1"/>
</dbReference>
<evidence type="ECO:0000256" key="5">
    <source>
        <dbReference type="PIRSR" id="PIRSR607724-2"/>
    </source>
</evidence>
<comment type="caution">
    <text evidence="8">The sequence shown here is derived from an EMBL/GenBank/DDBJ whole genome shotgun (WGS) entry which is preliminary data.</text>
</comment>
<proteinExistence type="inferred from homology"/>
<feature type="binding site" evidence="5">
    <location>
        <position position="286"/>
    </location>
    <ligand>
        <name>substrate</name>
    </ligand>
</feature>
<dbReference type="PANTHER" id="PTHR12837:SF0">
    <property type="entry name" value="POLY(ADP-RIBOSE) GLYCOHYDROLASE"/>
    <property type="match status" value="1"/>
</dbReference>
<feature type="active site" evidence="4">
    <location>
        <position position="288"/>
    </location>
</feature>
<organism evidence="8 9">
    <name type="scientific">Riccia sorocarpa</name>
    <dbReference type="NCBI Taxonomy" id="122646"/>
    <lineage>
        <taxon>Eukaryota</taxon>
        <taxon>Viridiplantae</taxon>
        <taxon>Streptophyta</taxon>
        <taxon>Embryophyta</taxon>
        <taxon>Marchantiophyta</taxon>
        <taxon>Marchantiopsida</taxon>
        <taxon>Marchantiidae</taxon>
        <taxon>Marchantiales</taxon>
        <taxon>Ricciaceae</taxon>
        <taxon>Riccia</taxon>
    </lineage>
</organism>
<dbReference type="AlphaFoldDB" id="A0ABD3GLW7"/>
<dbReference type="EMBL" id="JBJQOH010000007">
    <property type="protein sequence ID" value="KAL3679147.1"/>
    <property type="molecule type" value="Genomic_DNA"/>
</dbReference>
<feature type="binding site" evidence="5">
    <location>
        <position position="327"/>
    </location>
    <ligand>
        <name>substrate</name>
    </ligand>
</feature>
<feature type="binding site" evidence="5">
    <location>
        <position position="272"/>
    </location>
    <ligand>
        <name>substrate</name>
    </ligand>
</feature>
<name>A0ABD3GLW7_9MARC</name>
<dbReference type="InterPro" id="IPR046372">
    <property type="entry name" value="PARG_cat_C"/>
</dbReference>
<dbReference type="GO" id="GO:0004649">
    <property type="term" value="F:poly(ADP-ribose) glycohydrolase activity"/>
    <property type="evidence" value="ECO:0007669"/>
    <property type="project" value="UniProtKB-EC"/>
</dbReference>
<keyword evidence="3" id="KW-0378">Hydrolase</keyword>
<dbReference type="EC" id="3.2.1.143" evidence="2"/>
<accession>A0ABD3GLW7</accession>
<feature type="domain" description="PARG helical" evidence="7">
    <location>
        <begin position="89"/>
        <end position="216"/>
    </location>
</feature>
<keyword evidence="9" id="KW-1185">Reference proteome</keyword>
<protein>
    <recommendedName>
        <fullName evidence="2">poly(ADP-ribose) glycohydrolase</fullName>
        <ecNumber evidence="2">3.2.1.143</ecNumber>
    </recommendedName>
</protein>
<gene>
    <name evidence="8" type="ORF">R1sor_022103</name>
</gene>
<dbReference type="Proteomes" id="UP001633002">
    <property type="component" value="Unassembled WGS sequence"/>
</dbReference>
<reference evidence="8 9" key="1">
    <citation type="submission" date="2024-09" db="EMBL/GenBank/DDBJ databases">
        <title>Chromosome-scale assembly of Riccia sorocarpa.</title>
        <authorList>
            <person name="Paukszto L."/>
        </authorList>
    </citation>
    <scope>NUCLEOTIDE SEQUENCE [LARGE SCALE GENOMIC DNA]</scope>
    <source>
        <strain evidence="8">LP-2024</strain>
        <tissue evidence="8">Aerial parts of the thallus</tissue>
    </source>
</reference>
<dbReference type="Pfam" id="PF20811">
    <property type="entry name" value="PARG_cat_N"/>
    <property type="match status" value="1"/>
</dbReference>
<evidence type="ECO:0000256" key="2">
    <source>
        <dbReference type="ARBA" id="ARBA00012255"/>
    </source>
</evidence>
<evidence type="ECO:0000313" key="9">
    <source>
        <dbReference type="Proteomes" id="UP001633002"/>
    </source>
</evidence>
<dbReference type="InterPro" id="IPR007724">
    <property type="entry name" value="Poly_GlycHdrlase"/>
</dbReference>
<evidence type="ECO:0000259" key="6">
    <source>
        <dbReference type="Pfam" id="PF05028"/>
    </source>
</evidence>
<evidence type="ECO:0000313" key="8">
    <source>
        <dbReference type="EMBL" id="KAL3679147.1"/>
    </source>
</evidence>
<dbReference type="PANTHER" id="PTHR12837">
    <property type="entry name" value="POLY ADP-RIBOSE GLYCOHYDROLASE"/>
    <property type="match status" value="1"/>
</dbReference>
<evidence type="ECO:0000259" key="7">
    <source>
        <dbReference type="Pfam" id="PF20811"/>
    </source>
</evidence>
<sequence length="565" mass="63136">MSAAQFSSISQYLPLQEDPSSGDLRWAQSVEDVLTAVALGPDSSLVSSGQALCDCIIDMRGKMIQFWDFSAEYAESVRLGLTQLFDALEDAKEFFTFTLPGMATLALQLPELLKEHVEEASNICGDSTPLKLRVLNPQQSGMVLLQQRLIAAILACAFFCLYPGGRTDHDLRPISFDSLFVRVPGKRHQVEKIKCLIHYFQEVCSSMPQGRVSFERKVLPRRRSHSSLRPVATFPDELFWKRSQRPLCAMKVVERGGIEDAGPDYLQADFANRYLGGGALRLGCVQEEIRFMIIPELIAGMLFMSPMAENESIEITGAQQYSGYKGYASSFMYAGSFVDTTPTDSWGRRRTCLTAIDALCRPGEAQFEVEMVLREVNKAFCGFLPHSALCGAVEIWKSDDKAEASQTKAVEQEMIASMEKLLKDEPGEGSSEGDPETSCSMHQVHKGVATGNWGCGAFGGNLHLKCLLQWIAASEAGRSEVLYYTFRDERAEKLQEVIDWILEKRWPICRLWTVIAEYAKRRLKPQGGLKHMLKQKKHTPKHTKHIPKQELFDWILANSGSGSSS</sequence>